<name>A0A1H4JYC6_9BACT</name>
<feature type="signal peptide" evidence="1">
    <location>
        <begin position="1"/>
        <end position="22"/>
    </location>
</feature>
<dbReference type="PANTHER" id="PTHR30383:SF5">
    <property type="entry name" value="SGNH HYDROLASE-TYPE ESTERASE DOMAIN-CONTAINING PROTEIN"/>
    <property type="match status" value="1"/>
</dbReference>
<dbReference type="GO" id="GO:0004622">
    <property type="term" value="F:phosphatidylcholine lysophospholipase activity"/>
    <property type="evidence" value="ECO:0007669"/>
    <property type="project" value="TreeGrafter"/>
</dbReference>
<dbReference type="InterPro" id="IPR036514">
    <property type="entry name" value="SGNH_hydro_sf"/>
</dbReference>
<dbReference type="PANTHER" id="PTHR30383">
    <property type="entry name" value="THIOESTERASE 1/PROTEASE 1/LYSOPHOSPHOLIPASE L1"/>
    <property type="match status" value="1"/>
</dbReference>
<organism evidence="3 4">
    <name type="scientific">Terriglobus roseus</name>
    <dbReference type="NCBI Taxonomy" id="392734"/>
    <lineage>
        <taxon>Bacteria</taxon>
        <taxon>Pseudomonadati</taxon>
        <taxon>Acidobacteriota</taxon>
        <taxon>Terriglobia</taxon>
        <taxon>Terriglobales</taxon>
        <taxon>Acidobacteriaceae</taxon>
        <taxon>Terriglobus</taxon>
    </lineage>
</organism>
<dbReference type="InterPro" id="IPR051532">
    <property type="entry name" value="Ester_Hydrolysis_Enzymes"/>
</dbReference>
<evidence type="ECO:0000256" key="1">
    <source>
        <dbReference type="SAM" id="SignalP"/>
    </source>
</evidence>
<feature type="domain" description="SGNH hydrolase-type esterase" evidence="2">
    <location>
        <begin position="24"/>
        <end position="174"/>
    </location>
</feature>
<dbReference type="InterPro" id="IPR013830">
    <property type="entry name" value="SGNH_hydro"/>
</dbReference>
<sequence>MGSWGKLLLLCLFVSNTGSVWAAVVCNAGFAGENSAQILMRLPQALADCGAPTEVVIFVGMNDAVNEKRFLTPLQTAEAVQQMLQVIGAAHAKALVVTVHAPDEVRLMQRHSPGAFGGLTPAERIDATNRALRKAAQRGGADIVDFHAALALAGGASTSQSTDGVHLTQTGYRLLAKTVAAALPREVSGRVLCLGDSLTFGTGVRAAGEPDAGSESYPQQLKAILNGAL</sequence>
<dbReference type="EMBL" id="FNSD01000001">
    <property type="protein sequence ID" value="SEB50632.1"/>
    <property type="molecule type" value="Genomic_DNA"/>
</dbReference>
<gene>
    <name evidence="3" type="ORF">SAMN05443244_0862</name>
</gene>
<protein>
    <submittedName>
        <fullName evidence="3">Acyl-CoA thioesterase-1</fullName>
    </submittedName>
</protein>
<dbReference type="SUPFAM" id="SSF52266">
    <property type="entry name" value="SGNH hydrolase"/>
    <property type="match status" value="1"/>
</dbReference>
<evidence type="ECO:0000313" key="4">
    <source>
        <dbReference type="Proteomes" id="UP000182409"/>
    </source>
</evidence>
<keyword evidence="1" id="KW-0732">Signal</keyword>
<evidence type="ECO:0000259" key="2">
    <source>
        <dbReference type="Pfam" id="PF13472"/>
    </source>
</evidence>
<dbReference type="AlphaFoldDB" id="A0A1H4JYC6"/>
<dbReference type="Proteomes" id="UP000182409">
    <property type="component" value="Unassembled WGS sequence"/>
</dbReference>
<proteinExistence type="predicted"/>
<accession>A0A1H4JYC6</accession>
<dbReference type="RefSeq" id="WP_074652507.1">
    <property type="nucleotide sequence ID" value="NZ_FNSD01000001.1"/>
</dbReference>
<reference evidence="3 4" key="1">
    <citation type="submission" date="2016-10" db="EMBL/GenBank/DDBJ databases">
        <authorList>
            <person name="de Groot N.N."/>
        </authorList>
    </citation>
    <scope>NUCLEOTIDE SEQUENCE [LARGE SCALE GENOMIC DNA]</scope>
    <source>
        <strain evidence="3 4">AB35.6</strain>
    </source>
</reference>
<dbReference type="Gene3D" id="3.40.50.1110">
    <property type="entry name" value="SGNH hydrolase"/>
    <property type="match status" value="1"/>
</dbReference>
<feature type="chain" id="PRO_5010205413" evidence="1">
    <location>
        <begin position="23"/>
        <end position="229"/>
    </location>
</feature>
<dbReference type="OrthoDB" id="2513075at2"/>
<dbReference type="Pfam" id="PF13472">
    <property type="entry name" value="Lipase_GDSL_2"/>
    <property type="match status" value="1"/>
</dbReference>
<evidence type="ECO:0000313" key="3">
    <source>
        <dbReference type="EMBL" id="SEB50632.1"/>
    </source>
</evidence>